<dbReference type="AlphaFoldDB" id="A0A256FPB2"/>
<dbReference type="EMBL" id="NNRK01000022">
    <property type="protein sequence ID" value="OYR16576.1"/>
    <property type="molecule type" value="Genomic_DNA"/>
</dbReference>
<accession>A0A256FPB2</accession>
<organism evidence="1 2">
    <name type="scientific">Brucella rhizosphaerae</name>
    <dbReference type="NCBI Taxonomy" id="571254"/>
    <lineage>
        <taxon>Bacteria</taxon>
        <taxon>Pseudomonadati</taxon>
        <taxon>Pseudomonadota</taxon>
        <taxon>Alphaproteobacteria</taxon>
        <taxon>Hyphomicrobiales</taxon>
        <taxon>Brucellaceae</taxon>
        <taxon>Brucella/Ochrobactrum group</taxon>
        <taxon>Brucella</taxon>
    </lineage>
</organism>
<reference evidence="1 2" key="1">
    <citation type="submission" date="2017-07" db="EMBL/GenBank/DDBJ databases">
        <title>Phylogenetic study on the rhizospheric bacterium Ochrobactrum sp. A44.</title>
        <authorList>
            <person name="Krzyzanowska D.M."/>
            <person name="Ossowicki A."/>
            <person name="Rajewska M."/>
            <person name="Maciag T."/>
            <person name="Kaczynski Z."/>
            <person name="Czerwicka M."/>
            <person name="Jafra S."/>
        </authorList>
    </citation>
    <scope>NUCLEOTIDE SEQUENCE [LARGE SCALE GENOMIC DNA]</scope>
    <source>
        <strain evidence="1 2">PR17</strain>
    </source>
</reference>
<dbReference type="Proteomes" id="UP000216345">
    <property type="component" value="Unassembled WGS sequence"/>
</dbReference>
<proteinExistence type="predicted"/>
<comment type="caution">
    <text evidence="1">The sequence shown here is derived from an EMBL/GenBank/DDBJ whole genome shotgun (WGS) entry which is preliminary data.</text>
</comment>
<protein>
    <submittedName>
        <fullName evidence="1">Uncharacterized protein</fullName>
    </submittedName>
</protein>
<gene>
    <name evidence="1" type="ORF">CEV32_4209</name>
</gene>
<evidence type="ECO:0000313" key="1">
    <source>
        <dbReference type="EMBL" id="OYR16576.1"/>
    </source>
</evidence>
<keyword evidence="2" id="KW-1185">Reference proteome</keyword>
<evidence type="ECO:0000313" key="2">
    <source>
        <dbReference type="Proteomes" id="UP000216345"/>
    </source>
</evidence>
<name>A0A256FPB2_9HYPH</name>
<sequence>MLRPNPVNAHPTGRVVASALKQIQHDCHQYGEDFLSNYA</sequence>